<keyword evidence="2" id="KW-1133">Transmembrane helix</keyword>
<reference evidence="3" key="1">
    <citation type="journal article" date="2014" name="PLoS ONE">
        <title>Transcriptome-Based Identification of ABC Transporters in the Western Tarnished Plant Bug Lygus hesperus.</title>
        <authorList>
            <person name="Hull J.J."/>
            <person name="Chaney K."/>
            <person name="Geib S.M."/>
            <person name="Fabrick J.A."/>
            <person name="Brent C.S."/>
            <person name="Walsh D."/>
            <person name="Lavine L.C."/>
        </authorList>
    </citation>
    <scope>NUCLEOTIDE SEQUENCE</scope>
</reference>
<keyword evidence="2" id="KW-0812">Transmembrane</keyword>
<reference evidence="3" key="2">
    <citation type="submission" date="2014-07" db="EMBL/GenBank/DDBJ databases">
        <authorList>
            <person name="Hull J."/>
        </authorList>
    </citation>
    <scope>NUCLEOTIDE SEQUENCE</scope>
</reference>
<evidence type="ECO:0000256" key="1">
    <source>
        <dbReference type="SAM" id="MobiDB-lite"/>
    </source>
</evidence>
<organism evidence="3">
    <name type="scientific">Lygus hesperus</name>
    <name type="common">Western plant bug</name>
    <dbReference type="NCBI Taxonomy" id="30085"/>
    <lineage>
        <taxon>Eukaryota</taxon>
        <taxon>Metazoa</taxon>
        <taxon>Ecdysozoa</taxon>
        <taxon>Arthropoda</taxon>
        <taxon>Hexapoda</taxon>
        <taxon>Insecta</taxon>
        <taxon>Pterygota</taxon>
        <taxon>Neoptera</taxon>
        <taxon>Paraneoptera</taxon>
        <taxon>Hemiptera</taxon>
        <taxon>Heteroptera</taxon>
        <taxon>Panheteroptera</taxon>
        <taxon>Cimicomorpha</taxon>
        <taxon>Miridae</taxon>
        <taxon>Mirini</taxon>
        <taxon>Lygus</taxon>
    </lineage>
</organism>
<evidence type="ECO:0000256" key="2">
    <source>
        <dbReference type="SAM" id="Phobius"/>
    </source>
</evidence>
<feature type="region of interest" description="Disordered" evidence="1">
    <location>
        <begin position="1"/>
        <end position="32"/>
    </location>
</feature>
<keyword evidence="3" id="KW-0255">Endonuclease</keyword>
<dbReference type="EMBL" id="GDHC01020967">
    <property type="protein sequence ID" value="JAP97661.1"/>
    <property type="molecule type" value="Transcribed_RNA"/>
</dbReference>
<keyword evidence="3" id="KW-0378">Hydrolase</keyword>
<gene>
    <name evidence="3" type="primary">LCL3</name>
    <name evidence="3" type="ORF">CM83_30183</name>
    <name evidence="5" type="ORF">g.49837</name>
    <name evidence="6" type="ORF">g.49840</name>
</gene>
<sequence length="169" mass="18082">MPPAPTPTPHDAIDQPAPNTGTITMDPEEGGGGWYIPRPALCRNDMTCTCSSSTQRSIQTVNEWLSPTPSSNTSTQSGSSGSLLLTAANLAGLRLEPARKDQDVCSIASSTHFTMVNYGNARGKERKQSCCAKHTVSALVLTVCALFLAGLIVAIYYLDMRARSVKYSR</sequence>
<keyword evidence="2" id="KW-0472">Membrane</keyword>
<dbReference type="GO" id="GO:0004519">
    <property type="term" value="F:endonuclease activity"/>
    <property type="evidence" value="ECO:0007669"/>
    <property type="project" value="UniProtKB-KW"/>
</dbReference>
<reference evidence="5" key="4">
    <citation type="journal article" date="2016" name="Gigascience">
        <title>De novo construction of an expanded transcriptome assembly for the western tarnished plant bug, Lygus hesperus.</title>
        <authorList>
            <person name="Tassone E.E."/>
            <person name="Geib S.M."/>
            <person name="Hall B."/>
            <person name="Fabrick J.A."/>
            <person name="Brent C.S."/>
            <person name="Hull J.J."/>
        </authorList>
    </citation>
    <scope>NUCLEOTIDE SEQUENCE</scope>
</reference>
<evidence type="ECO:0000313" key="3">
    <source>
        <dbReference type="EMBL" id="JAG02623.1"/>
    </source>
</evidence>
<accession>A0A0A9W833</accession>
<dbReference type="EMBL" id="GBRD01018153">
    <property type="protein sequence ID" value="JAG47674.1"/>
    <property type="molecule type" value="Transcribed_RNA"/>
</dbReference>
<protein>
    <submittedName>
        <fullName evidence="3">Putative endonuclease LCL3</fullName>
    </submittedName>
</protein>
<evidence type="ECO:0000313" key="4">
    <source>
        <dbReference type="EMBL" id="JAG47674.1"/>
    </source>
</evidence>
<name>A0A0A9W833_LYGHE</name>
<feature type="transmembrane region" description="Helical" evidence="2">
    <location>
        <begin position="136"/>
        <end position="158"/>
    </location>
</feature>
<dbReference type="EMBL" id="GBHO01040981">
    <property type="protein sequence ID" value="JAG02623.1"/>
    <property type="molecule type" value="Transcribed_RNA"/>
</dbReference>
<evidence type="ECO:0000313" key="6">
    <source>
        <dbReference type="EMBL" id="JAP97661.1"/>
    </source>
</evidence>
<keyword evidence="3" id="KW-0540">Nuclease</keyword>
<dbReference type="EMBL" id="GDHC01021115">
    <property type="protein sequence ID" value="JAP97513.1"/>
    <property type="molecule type" value="Transcribed_RNA"/>
</dbReference>
<reference evidence="4" key="3">
    <citation type="submission" date="2014-09" db="EMBL/GenBank/DDBJ databases">
        <authorList>
            <person name="Magalhaes I.L.F."/>
            <person name="Oliveira U."/>
            <person name="Santos F.R."/>
            <person name="Vidigal T.H.D.A."/>
            <person name="Brescovit A.D."/>
            <person name="Santos A.J."/>
        </authorList>
    </citation>
    <scope>NUCLEOTIDE SEQUENCE</scope>
</reference>
<dbReference type="AlphaFoldDB" id="A0A0A9W833"/>
<evidence type="ECO:0000313" key="5">
    <source>
        <dbReference type="EMBL" id="JAP97513.1"/>
    </source>
</evidence>
<proteinExistence type="predicted"/>